<reference evidence="2" key="1">
    <citation type="submission" date="2013-02" db="EMBL/GenBank/DDBJ databases">
        <authorList>
            <person name="Hughes D."/>
        </authorList>
    </citation>
    <scope>NUCLEOTIDE SEQUENCE</scope>
    <source>
        <strain>Durham</strain>
        <strain evidence="2">NC isolate 2 -- Noor lab</strain>
    </source>
</reference>
<sequence length="134" mass="15167">MHSSYLSNCSCGQNWGCNCSNIQSAQLPIDHPESTFYSENIVNCEKPNVNNNNYCNYQQQISPSPTQIVPRVFYNSFPNVANTIAAGQLYANPAFAPCQQTVTPWNYSLCYGYYGQHQPPNPCQFTQFIDIEDF</sequence>
<organism evidence="1 2">
    <name type="scientific">Megaselia scalaris</name>
    <name type="common">Humpbacked fly</name>
    <name type="synonym">Phora scalaris</name>
    <dbReference type="NCBI Taxonomy" id="36166"/>
    <lineage>
        <taxon>Eukaryota</taxon>
        <taxon>Metazoa</taxon>
        <taxon>Ecdysozoa</taxon>
        <taxon>Arthropoda</taxon>
        <taxon>Hexapoda</taxon>
        <taxon>Insecta</taxon>
        <taxon>Pterygota</taxon>
        <taxon>Neoptera</taxon>
        <taxon>Endopterygota</taxon>
        <taxon>Diptera</taxon>
        <taxon>Brachycera</taxon>
        <taxon>Muscomorpha</taxon>
        <taxon>Platypezoidea</taxon>
        <taxon>Phoridae</taxon>
        <taxon>Megaseliini</taxon>
        <taxon>Megaselia</taxon>
    </lineage>
</organism>
<dbReference type="EMBL" id="CAQQ02383678">
    <property type="status" value="NOT_ANNOTATED_CDS"/>
    <property type="molecule type" value="Genomic_DNA"/>
</dbReference>
<accession>T1H493</accession>
<evidence type="ECO:0000313" key="1">
    <source>
        <dbReference type="EnsemblMetazoa" id="MESCA011097-PA"/>
    </source>
</evidence>
<dbReference type="EnsemblMetazoa" id="MESCA011097-RA">
    <property type="protein sequence ID" value="MESCA011097-PA"/>
    <property type="gene ID" value="MESCA011097"/>
</dbReference>
<dbReference type="HOGENOM" id="CLU_1901475_0_0_1"/>
<keyword evidence="2" id="KW-1185">Reference proteome</keyword>
<proteinExistence type="predicted"/>
<name>T1H493_MEGSC</name>
<reference evidence="1" key="2">
    <citation type="submission" date="2015-06" db="UniProtKB">
        <authorList>
            <consortium name="EnsemblMetazoa"/>
        </authorList>
    </citation>
    <scope>IDENTIFICATION</scope>
</reference>
<evidence type="ECO:0000313" key="2">
    <source>
        <dbReference type="Proteomes" id="UP000015102"/>
    </source>
</evidence>
<dbReference type="Proteomes" id="UP000015102">
    <property type="component" value="Unassembled WGS sequence"/>
</dbReference>
<dbReference type="AlphaFoldDB" id="T1H493"/>
<protein>
    <submittedName>
        <fullName evidence="1">Uncharacterized protein</fullName>
    </submittedName>
</protein>